<gene>
    <name evidence="1" type="ORF">B4O97_13095</name>
</gene>
<dbReference type="OrthoDB" id="350103at2"/>
<dbReference type="RefSeq" id="WP_083051468.1">
    <property type="nucleotide sequence ID" value="NZ_MWQY01000014.1"/>
</dbReference>
<accession>A0A1Y1RX49</accession>
<sequence length="422" mass="47800">MVPVVESQTMIRRSTIGVFLLILSFGILFSSCTSGSSASLEQQQLFSLPIGRMEDQLDIYYDGVSAFDDKVRIVMQEGIIFIANSRGRKVMEFSSYGDLLSLYYNQSQNPIPVLLQSANDGNRVSSRAALSFPFLDVGEIAVSDSGILFVEDAIPENRAEYDEEQKAYLDRVVRRFDRSGIYLDYLGQEGVGGTPFPYINALYVNSSNDTIVVCRAERAWLVFWFSPAGNLKYKVTIPLTDLPSPDEPGILTTLERIVPDPEEDTLYIKIDTYKESRESLSGTGSSIEYFASYFYWLNPASGEYEGSLEVPHVVRKQDIPGLQNSQDEEVLHEFLGVAHGGFFFLMGPFGPDQYQLLVVDRQGVVIARPRINLQDREIFFRDFHLSRNGLLTAILVRDFRADVVWWRTDRLLEDETGNETRR</sequence>
<dbReference type="STRING" id="1963862.B4O97_13095"/>
<dbReference type="NCBIfam" id="NF047780">
    <property type="entry name" value="LIC12708_fam"/>
    <property type="match status" value="1"/>
</dbReference>
<keyword evidence="2" id="KW-1185">Reference proteome</keyword>
<evidence type="ECO:0008006" key="3">
    <source>
        <dbReference type="Google" id="ProtNLM"/>
    </source>
</evidence>
<comment type="caution">
    <text evidence="1">The sequence shown here is derived from an EMBL/GenBank/DDBJ whole genome shotgun (WGS) entry which is preliminary data.</text>
</comment>
<protein>
    <recommendedName>
        <fullName evidence="3">6-bladed beta-propeller</fullName>
    </recommendedName>
</protein>
<proteinExistence type="predicted"/>
<dbReference type="Proteomes" id="UP000192343">
    <property type="component" value="Unassembled WGS sequence"/>
</dbReference>
<name>A0A1Y1RX49_9SPIO</name>
<evidence type="ECO:0000313" key="2">
    <source>
        <dbReference type="Proteomes" id="UP000192343"/>
    </source>
</evidence>
<evidence type="ECO:0000313" key="1">
    <source>
        <dbReference type="EMBL" id="ORC34244.1"/>
    </source>
</evidence>
<dbReference type="AlphaFoldDB" id="A0A1Y1RX49"/>
<reference evidence="1 2" key="1">
    <citation type="submission" date="2017-03" db="EMBL/GenBank/DDBJ databases">
        <title>Draft Genome sequence of Marispirochaeta sp. strain JC444.</title>
        <authorList>
            <person name="Shivani Y."/>
            <person name="Subhash Y."/>
            <person name="Sasikala C."/>
            <person name="Ramana C."/>
        </authorList>
    </citation>
    <scope>NUCLEOTIDE SEQUENCE [LARGE SCALE GENOMIC DNA]</scope>
    <source>
        <strain evidence="1 2">JC444</strain>
    </source>
</reference>
<organism evidence="1 2">
    <name type="scientific">Marispirochaeta aestuarii</name>
    <dbReference type="NCBI Taxonomy" id="1963862"/>
    <lineage>
        <taxon>Bacteria</taxon>
        <taxon>Pseudomonadati</taxon>
        <taxon>Spirochaetota</taxon>
        <taxon>Spirochaetia</taxon>
        <taxon>Spirochaetales</taxon>
        <taxon>Spirochaetaceae</taxon>
        <taxon>Marispirochaeta</taxon>
    </lineage>
</organism>
<dbReference type="InterPro" id="IPR058072">
    <property type="entry name" value="LIC12708-like"/>
</dbReference>
<dbReference type="EMBL" id="MWQY01000014">
    <property type="protein sequence ID" value="ORC34244.1"/>
    <property type="molecule type" value="Genomic_DNA"/>
</dbReference>